<reference evidence="1 2" key="1">
    <citation type="submission" date="2015-01" db="EMBL/GenBank/DDBJ databases">
        <title>Enhanced salinomycin production by adjusting the supply of polyketide extender units in Streptomyce albus DSM 41398.</title>
        <authorList>
            <person name="Lu C."/>
        </authorList>
    </citation>
    <scope>NUCLEOTIDE SEQUENCE [LARGE SCALE GENOMIC DNA]</scope>
    <source>
        <strain evidence="2">ATCC 21838 / DSM 41398 / FERM P-419 / JCM 4703 / NBRC 107858</strain>
    </source>
</reference>
<name>A0A0B5F0B6_STRA4</name>
<protein>
    <submittedName>
        <fullName evidence="1">Uncharacterized protein</fullName>
    </submittedName>
</protein>
<sequence>MTDLDAVVGTKIYDLSPFFAEVGPRGAVRCGAPAGVAWRDADELLG</sequence>
<evidence type="ECO:0000313" key="1">
    <source>
        <dbReference type="EMBL" id="AJE87519.1"/>
    </source>
</evidence>
<dbReference type="KEGG" id="sals:SLNWT_7143"/>
<dbReference type="EMBL" id="CP010519">
    <property type="protein sequence ID" value="AJE87519.1"/>
    <property type="molecule type" value="Genomic_DNA"/>
</dbReference>
<evidence type="ECO:0000313" key="2">
    <source>
        <dbReference type="Proteomes" id="UP000031523"/>
    </source>
</evidence>
<dbReference type="Proteomes" id="UP000031523">
    <property type="component" value="Chromosome"/>
</dbReference>
<accession>A0A0B5F0B6</accession>
<organism evidence="1 2">
    <name type="scientific">Streptomyces albus (strain ATCC 21838 / DSM 41398 / FERM P-419 / JCM 4703 / NBRC 107858)</name>
    <dbReference type="NCBI Taxonomy" id="1081613"/>
    <lineage>
        <taxon>Bacteria</taxon>
        <taxon>Bacillati</taxon>
        <taxon>Actinomycetota</taxon>
        <taxon>Actinomycetes</taxon>
        <taxon>Kitasatosporales</taxon>
        <taxon>Streptomycetaceae</taxon>
        <taxon>Streptomyces</taxon>
    </lineage>
</organism>
<dbReference type="AlphaFoldDB" id="A0A0B5F0B6"/>
<keyword evidence="2" id="KW-1185">Reference proteome</keyword>
<gene>
    <name evidence="1" type="ORF">SLNWT_7143</name>
</gene>
<proteinExistence type="predicted"/>